<dbReference type="GeneID" id="14903022"/>
<name>G0R6B9_ICHMU</name>
<dbReference type="InterPro" id="IPR018844">
    <property type="entry name" value="Dnt1-like_N"/>
</dbReference>
<evidence type="ECO:0000313" key="3">
    <source>
        <dbReference type="Proteomes" id="UP000008983"/>
    </source>
</evidence>
<dbReference type="OrthoDB" id="312805at2759"/>
<keyword evidence="3" id="KW-1185">Reference proteome</keyword>
<dbReference type="Pfam" id="PF10407">
    <property type="entry name" value="Cytokin_check_N"/>
    <property type="match status" value="1"/>
</dbReference>
<feature type="domain" description="Nucleolar protein Dnt1-like N-terminal" evidence="1">
    <location>
        <begin position="36"/>
        <end position="98"/>
    </location>
</feature>
<dbReference type="AlphaFoldDB" id="G0R6B9"/>
<dbReference type="RefSeq" id="XP_004023866.1">
    <property type="nucleotide sequence ID" value="XM_004023817.1"/>
</dbReference>
<dbReference type="eggNOG" id="ENOG502SHS3">
    <property type="taxonomic scope" value="Eukaryota"/>
</dbReference>
<dbReference type="InParanoid" id="G0R6B9"/>
<protein>
    <recommendedName>
        <fullName evidence="1">Nucleolar protein Dnt1-like N-terminal domain-containing protein</fullName>
    </recommendedName>
</protein>
<organism evidence="2 3">
    <name type="scientific">Ichthyophthirius multifiliis</name>
    <name type="common">White spot disease agent</name>
    <name type="synonym">Ich</name>
    <dbReference type="NCBI Taxonomy" id="5932"/>
    <lineage>
        <taxon>Eukaryota</taxon>
        <taxon>Sar</taxon>
        <taxon>Alveolata</taxon>
        <taxon>Ciliophora</taxon>
        <taxon>Intramacronucleata</taxon>
        <taxon>Oligohymenophorea</taxon>
        <taxon>Hymenostomatida</taxon>
        <taxon>Ophryoglenina</taxon>
        <taxon>Ichthyophthirius</taxon>
    </lineage>
</organism>
<accession>G0R6B9</accession>
<reference evidence="2 3" key="1">
    <citation type="submission" date="2011-07" db="EMBL/GenBank/DDBJ databases">
        <authorList>
            <person name="Coyne R."/>
            <person name="Brami D."/>
            <person name="Johnson J."/>
            <person name="Hostetler J."/>
            <person name="Hannick L."/>
            <person name="Clark T."/>
            <person name="Cassidy-Hanley D."/>
            <person name="Inman J."/>
        </authorList>
    </citation>
    <scope>NUCLEOTIDE SEQUENCE [LARGE SCALE GENOMIC DNA]</scope>
    <source>
        <strain evidence="2 3">G5</strain>
    </source>
</reference>
<sequence>MNTNQQRVQKNSANSENIRIYISLKRDSNEELIENRKLILMTPSNIKISMLKRIVEQEFSDLFPNEPTFICAKIQDEYGYSLSNSSYIFELVKNNDRLIAIPEKIGSDMGTFIFIKKYVTEYMFQIDIIQFQYY</sequence>
<dbReference type="Proteomes" id="UP000008983">
    <property type="component" value="Unassembled WGS sequence"/>
</dbReference>
<evidence type="ECO:0000313" key="2">
    <source>
        <dbReference type="EMBL" id="EGR26982.1"/>
    </source>
</evidence>
<dbReference type="EMBL" id="GL984395">
    <property type="protein sequence ID" value="EGR26982.1"/>
    <property type="molecule type" value="Genomic_DNA"/>
</dbReference>
<proteinExistence type="predicted"/>
<gene>
    <name evidence="2" type="ORF">IMG5_203810</name>
</gene>
<evidence type="ECO:0000259" key="1">
    <source>
        <dbReference type="Pfam" id="PF10407"/>
    </source>
</evidence>